<feature type="chain" id="PRO_5043550885" evidence="2">
    <location>
        <begin position="25"/>
        <end position="326"/>
    </location>
</feature>
<sequence length="326" mass="35532">MNSFKTVLFVFCVALVSSHTAVDATDYIIPQACQASQAFDLNGGRMNGSTFTYNNHQNLSVRFAFYLPQQNPNATLSFYTDNKTEETNRSFWEMVSRSSIRFSFTGNWSERDAGFASYDSVDGPEDCDNRTATNLRVRGYYEVPKVLGKNQFIWAREDCGVRITLYGVYPGGTGRCSTTLEFDGKENISTMQFVAPVTTTNGPISFRIYSNCSSADVLLNYQENCRSITTKSTEQSAAPTSSTTTKSTEQSAAPTSSTTTKSTEQSAAPTSSTTTKSTEQSAAPTSSTTTTASESTDSTSQSSGSQVVVNAQSITFALILSMFQWQ</sequence>
<evidence type="ECO:0000256" key="2">
    <source>
        <dbReference type="SAM" id="SignalP"/>
    </source>
</evidence>
<evidence type="ECO:0000313" key="4">
    <source>
        <dbReference type="Proteomes" id="UP001497525"/>
    </source>
</evidence>
<evidence type="ECO:0000313" key="3">
    <source>
        <dbReference type="EMBL" id="CAL5138521.1"/>
    </source>
</evidence>
<dbReference type="AlphaFoldDB" id="A0AAV2TR84"/>
<organism evidence="3 4">
    <name type="scientific">Calicophoron daubneyi</name>
    <name type="common">Rumen fluke</name>
    <name type="synonym">Paramphistomum daubneyi</name>
    <dbReference type="NCBI Taxonomy" id="300641"/>
    <lineage>
        <taxon>Eukaryota</taxon>
        <taxon>Metazoa</taxon>
        <taxon>Spiralia</taxon>
        <taxon>Lophotrochozoa</taxon>
        <taxon>Platyhelminthes</taxon>
        <taxon>Trematoda</taxon>
        <taxon>Digenea</taxon>
        <taxon>Plagiorchiida</taxon>
        <taxon>Pronocephalata</taxon>
        <taxon>Paramphistomoidea</taxon>
        <taxon>Paramphistomidae</taxon>
        <taxon>Calicophoron</taxon>
    </lineage>
</organism>
<reference evidence="3" key="1">
    <citation type="submission" date="2024-06" db="EMBL/GenBank/DDBJ databases">
        <authorList>
            <person name="Liu X."/>
            <person name="Lenzi L."/>
            <person name="Haldenby T S."/>
            <person name="Uol C."/>
        </authorList>
    </citation>
    <scope>NUCLEOTIDE SEQUENCE</scope>
</reference>
<accession>A0AAV2TR84</accession>
<feature type="region of interest" description="Disordered" evidence="1">
    <location>
        <begin position="230"/>
        <end position="306"/>
    </location>
</feature>
<evidence type="ECO:0000256" key="1">
    <source>
        <dbReference type="SAM" id="MobiDB-lite"/>
    </source>
</evidence>
<name>A0AAV2TR84_CALDB</name>
<feature type="signal peptide" evidence="2">
    <location>
        <begin position="1"/>
        <end position="24"/>
    </location>
</feature>
<proteinExistence type="predicted"/>
<feature type="compositionally biased region" description="Low complexity" evidence="1">
    <location>
        <begin position="232"/>
        <end position="306"/>
    </location>
</feature>
<comment type="caution">
    <text evidence="3">The sequence shown here is derived from an EMBL/GenBank/DDBJ whole genome shotgun (WGS) entry which is preliminary data.</text>
</comment>
<protein>
    <submittedName>
        <fullName evidence="3">Uncharacterized protein</fullName>
    </submittedName>
</protein>
<keyword evidence="2" id="KW-0732">Signal</keyword>
<dbReference type="EMBL" id="CAXLJL010000490">
    <property type="protein sequence ID" value="CAL5138521.1"/>
    <property type="molecule type" value="Genomic_DNA"/>
</dbReference>
<gene>
    <name evidence="3" type="ORF">CDAUBV1_LOCUS13352</name>
</gene>
<dbReference type="Proteomes" id="UP001497525">
    <property type="component" value="Unassembled WGS sequence"/>
</dbReference>